<reference evidence="1 2" key="1">
    <citation type="submission" date="2018-06" db="EMBL/GenBank/DDBJ databases">
        <authorList>
            <consortium name="Pathogen Informatics"/>
            <person name="Doyle S."/>
        </authorList>
    </citation>
    <scope>NUCLEOTIDE SEQUENCE [LARGE SCALE GENOMIC DNA]</scope>
    <source>
        <strain evidence="1 2">NCTC8985</strain>
    </source>
</reference>
<dbReference type="AlphaFoldDB" id="A0A376TGF5"/>
<proteinExistence type="predicted"/>
<name>A0A376TGF5_ECOLX</name>
<evidence type="ECO:0000313" key="1">
    <source>
        <dbReference type="EMBL" id="STI76315.1"/>
    </source>
</evidence>
<protein>
    <submittedName>
        <fullName evidence="1">Uncharacterized protein</fullName>
    </submittedName>
</protein>
<accession>A0A376TGF5</accession>
<evidence type="ECO:0000313" key="2">
    <source>
        <dbReference type="Proteomes" id="UP000254405"/>
    </source>
</evidence>
<dbReference type="Proteomes" id="UP000254405">
    <property type="component" value="Unassembled WGS sequence"/>
</dbReference>
<sequence length="163" mass="18916">MFAQARQIHHKGVFELAIHRLLDVVEVLVFRQFVKLTTQVIFPVRPFFDFRHPFPGNQRTRTGNRLRFAAFRRGMQVLIVKIERLVIIVDPRQMRVSEDFTPQHGTVTHARLQFAVDFTDPAAFVFFLVFPVSREALTRLGFHVVEPRVFHAFTAGPDVFTGN</sequence>
<gene>
    <name evidence="1" type="ORF">NCTC8985_01571</name>
</gene>
<organism evidence="1 2">
    <name type="scientific">Escherichia coli</name>
    <dbReference type="NCBI Taxonomy" id="562"/>
    <lineage>
        <taxon>Bacteria</taxon>
        <taxon>Pseudomonadati</taxon>
        <taxon>Pseudomonadota</taxon>
        <taxon>Gammaproteobacteria</taxon>
        <taxon>Enterobacterales</taxon>
        <taxon>Enterobacteriaceae</taxon>
        <taxon>Escherichia</taxon>
    </lineage>
</organism>
<dbReference type="EMBL" id="UGCO01000001">
    <property type="protein sequence ID" value="STI76315.1"/>
    <property type="molecule type" value="Genomic_DNA"/>
</dbReference>